<gene>
    <name evidence="1" type="ORF">QBC35DRAFT_367129</name>
</gene>
<feature type="non-terminal residue" evidence="1">
    <location>
        <position position="1"/>
    </location>
</feature>
<sequence length="61" mass="6958">RPKPSLDHPEKFNGNAFGWETWHAQIKAKLRIDQAAIGGPEALFYYVFDRLDGKTQSLVMP</sequence>
<dbReference type="AlphaFoldDB" id="A0AAN6WH64"/>
<accession>A0AAN6WH64</accession>
<dbReference type="EMBL" id="MU864870">
    <property type="protein sequence ID" value="KAK4181983.1"/>
    <property type="molecule type" value="Genomic_DNA"/>
</dbReference>
<feature type="non-terminal residue" evidence="1">
    <location>
        <position position="61"/>
    </location>
</feature>
<evidence type="ECO:0000313" key="1">
    <source>
        <dbReference type="EMBL" id="KAK4181983.1"/>
    </source>
</evidence>
<reference evidence="1" key="2">
    <citation type="submission" date="2023-05" db="EMBL/GenBank/DDBJ databases">
        <authorList>
            <consortium name="Lawrence Berkeley National Laboratory"/>
            <person name="Steindorff A."/>
            <person name="Hensen N."/>
            <person name="Bonometti L."/>
            <person name="Westerberg I."/>
            <person name="Brannstrom I.O."/>
            <person name="Guillou S."/>
            <person name="Cros-Aarteil S."/>
            <person name="Calhoun S."/>
            <person name="Haridas S."/>
            <person name="Kuo A."/>
            <person name="Mondo S."/>
            <person name="Pangilinan J."/>
            <person name="Riley R."/>
            <person name="Labutti K."/>
            <person name="Andreopoulos B."/>
            <person name="Lipzen A."/>
            <person name="Chen C."/>
            <person name="Yanf M."/>
            <person name="Daum C."/>
            <person name="Ng V."/>
            <person name="Clum A."/>
            <person name="Ohm R."/>
            <person name="Martin F."/>
            <person name="Silar P."/>
            <person name="Natvig D."/>
            <person name="Lalanne C."/>
            <person name="Gautier V."/>
            <person name="Ament-Velasquez S.L."/>
            <person name="Kruys A."/>
            <person name="Hutchinson M.I."/>
            <person name="Powell A.J."/>
            <person name="Barry K."/>
            <person name="Miller A.N."/>
            <person name="Grigoriev I.V."/>
            <person name="Debuchy R."/>
            <person name="Gladieux P."/>
            <person name="Thoren M.H."/>
            <person name="Johannesson H."/>
        </authorList>
    </citation>
    <scope>NUCLEOTIDE SEQUENCE</scope>
    <source>
        <strain evidence="1">PSN309</strain>
    </source>
</reference>
<dbReference type="Proteomes" id="UP001302126">
    <property type="component" value="Unassembled WGS sequence"/>
</dbReference>
<name>A0AAN6WH64_9PEZI</name>
<evidence type="ECO:0000313" key="2">
    <source>
        <dbReference type="Proteomes" id="UP001302126"/>
    </source>
</evidence>
<keyword evidence="2" id="KW-1185">Reference proteome</keyword>
<reference evidence="1" key="1">
    <citation type="journal article" date="2023" name="Mol. Phylogenet. Evol.">
        <title>Genome-scale phylogeny and comparative genomics of the fungal order Sordariales.</title>
        <authorList>
            <person name="Hensen N."/>
            <person name="Bonometti L."/>
            <person name="Westerberg I."/>
            <person name="Brannstrom I.O."/>
            <person name="Guillou S."/>
            <person name="Cros-Aarteil S."/>
            <person name="Calhoun S."/>
            <person name="Haridas S."/>
            <person name="Kuo A."/>
            <person name="Mondo S."/>
            <person name="Pangilinan J."/>
            <person name="Riley R."/>
            <person name="LaButti K."/>
            <person name="Andreopoulos B."/>
            <person name="Lipzen A."/>
            <person name="Chen C."/>
            <person name="Yan M."/>
            <person name="Daum C."/>
            <person name="Ng V."/>
            <person name="Clum A."/>
            <person name="Steindorff A."/>
            <person name="Ohm R.A."/>
            <person name="Martin F."/>
            <person name="Silar P."/>
            <person name="Natvig D.O."/>
            <person name="Lalanne C."/>
            <person name="Gautier V."/>
            <person name="Ament-Velasquez S.L."/>
            <person name="Kruys A."/>
            <person name="Hutchinson M.I."/>
            <person name="Powell A.J."/>
            <person name="Barry K."/>
            <person name="Miller A.N."/>
            <person name="Grigoriev I.V."/>
            <person name="Debuchy R."/>
            <person name="Gladieux P."/>
            <person name="Hiltunen Thoren M."/>
            <person name="Johannesson H."/>
        </authorList>
    </citation>
    <scope>NUCLEOTIDE SEQUENCE</scope>
    <source>
        <strain evidence="1">PSN309</strain>
    </source>
</reference>
<proteinExistence type="predicted"/>
<comment type="caution">
    <text evidence="1">The sequence shown here is derived from an EMBL/GenBank/DDBJ whole genome shotgun (WGS) entry which is preliminary data.</text>
</comment>
<protein>
    <submittedName>
        <fullName evidence="1">Uncharacterized protein</fullName>
    </submittedName>
</protein>
<organism evidence="1 2">
    <name type="scientific">Podospora australis</name>
    <dbReference type="NCBI Taxonomy" id="1536484"/>
    <lineage>
        <taxon>Eukaryota</taxon>
        <taxon>Fungi</taxon>
        <taxon>Dikarya</taxon>
        <taxon>Ascomycota</taxon>
        <taxon>Pezizomycotina</taxon>
        <taxon>Sordariomycetes</taxon>
        <taxon>Sordariomycetidae</taxon>
        <taxon>Sordariales</taxon>
        <taxon>Podosporaceae</taxon>
        <taxon>Podospora</taxon>
    </lineage>
</organism>